<dbReference type="Proteomes" id="UP001302812">
    <property type="component" value="Unassembled WGS sequence"/>
</dbReference>
<gene>
    <name evidence="2" type="ORF">N656DRAFT_712515</name>
</gene>
<feature type="compositionally biased region" description="Polar residues" evidence="1">
    <location>
        <begin position="47"/>
        <end position="62"/>
    </location>
</feature>
<dbReference type="GeneID" id="89935946"/>
<evidence type="ECO:0000313" key="2">
    <source>
        <dbReference type="EMBL" id="KAK4111107.1"/>
    </source>
</evidence>
<evidence type="ECO:0000256" key="1">
    <source>
        <dbReference type="SAM" id="MobiDB-lite"/>
    </source>
</evidence>
<proteinExistence type="predicted"/>
<feature type="compositionally biased region" description="Basic and acidic residues" evidence="1">
    <location>
        <begin position="75"/>
        <end position="84"/>
    </location>
</feature>
<dbReference type="RefSeq" id="XP_064668677.1">
    <property type="nucleotide sequence ID" value="XM_064811821.1"/>
</dbReference>
<dbReference type="AlphaFoldDB" id="A0AAN6TB47"/>
<comment type="caution">
    <text evidence="2">The sequence shown here is derived from an EMBL/GenBank/DDBJ whole genome shotgun (WGS) entry which is preliminary data.</text>
</comment>
<protein>
    <submittedName>
        <fullName evidence="2">Uncharacterized protein</fullName>
    </submittedName>
</protein>
<keyword evidence="3" id="KW-1185">Reference proteome</keyword>
<evidence type="ECO:0000313" key="3">
    <source>
        <dbReference type="Proteomes" id="UP001302812"/>
    </source>
</evidence>
<dbReference type="EMBL" id="MU853347">
    <property type="protein sequence ID" value="KAK4111107.1"/>
    <property type="molecule type" value="Genomic_DNA"/>
</dbReference>
<feature type="region of interest" description="Disordered" evidence="1">
    <location>
        <begin position="1"/>
        <end position="95"/>
    </location>
</feature>
<reference evidence="2" key="1">
    <citation type="journal article" date="2023" name="Mol. Phylogenet. Evol.">
        <title>Genome-scale phylogeny and comparative genomics of the fungal order Sordariales.</title>
        <authorList>
            <person name="Hensen N."/>
            <person name="Bonometti L."/>
            <person name="Westerberg I."/>
            <person name="Brannstrom I.O."/>
            <person name="Guillou S."/>
            <person name="Cros-Aarteil S."/>
            <person name="Calhoun S."/>
            <person name="Haridas S."/>
            <person name="Kuo A."/>
            <person name="Mondo S."/>
            <person name="Pangilinan J."/>
            <person name="Riley R."/>
            <person name="LaButti K."/>
            <person name="Andreopoulos B."/>
            <person name="Lipzen A."/>
            <person name="Chen C."/>
            <person name="Yan M."/>
            <person name="Daum C."/>
            <person name="Ng V."/>
            <person name="Clum A."/>
            <person name="Steindorff A."/>
            <person name="Ohm R.A."/>
            <person name="Martin F."/>
            <person name="Silar P."/>
            <person name="Natvig D.O."/>
            <person name="Lalanne C."/>
            <person name="Gautier V."/>
            <person name="Ament-Velasquez S.L."/>
            <person name="Kruys A."/>
            <person name="Hutchinson M.I."/>
            <person name="Powell A.J."/>
            <person name="Barry K."/>
            <person name="Miller A.N."/>
            <person name="Grigoriev I.V."/>
            <person name="Debuchy R."/>
            <person name="Gladieux P."/>
            <person name="Hiltunen Thoren M."/>
            <person name="Johannesson H."/>
        </authorList>
    </citation>
    <scope>NUCLEOTIDE SEQUENCE</scope>
    <source>
        <strain evidence="2">CBS 508.74</strain>
    </source>
</reference>
<feature type="compositionally biased region" description="Basic and acidic residues" evidence="1">
    <location>
        <begin position="1"/>
        <end position="31"/>
    </location>
</feature>
<name>A0AAN6TB47_9PEZI</name>
<reference evidence="2" key="2">
    <citation type="submission" date="2023-05" db="EMBL/GenBank/DDBJ databases">
        <authorList>
            <consortium name="Lawrence Berkeley National Laboratory"/>
            <person name="Steindorff A."/>
            <person name="Hensen N."/>
            <person name="Bonometti L."/>
            <person name="Westerberg I."/>
            <person name="Brannstrom I.O."/>
            <person name="Guillou S."/>
            <person name="Cros-Aarteil S."/>
            <person name="Calhoun S."/>
            <person name="Haridas S."/>
            <person name="Kuo A."/>
            <person name="Mondo S."/>
            <person name="Pangilinan J."/>
            <person name="Riley R."/>
            <person name="Labutti K."/>
            <person name="Andreopoulos B."/>
            <person name="Lipzen A."/>
            <person name="Chen C."/>
            <person name="Yanf M."/>
            <person name="Daum C."/>
            <person name="Ng V."/>
            <person name="Clum A."/>
            <person name="Ohm R."/>
            <person name="Martin F."/>
            <person name="Silar P."/>
            <person name="Natvig D."/>
            <person name="Lalanne C."/>
            <person name="Gautier V."/>
            <person name="Ament-Velasquez S.L."/>
            <person name="Kruys A."/>
            <person name="Hutchinson M.I."/>
            <person name="Powell A.J."/>
            <person name="Barry K."/>
            <person name="Miller A.N."/>
            <person name="Grigoriev I.V."/>
            <person name="Debuchy R."/>
            <person name="Gladieux P."/>
            <person name="Thoren M.H."/>
            <person name="Johannesson H."/>
        </authorList>
    </citation>
    <scope>NUCLEOTIDE SEQUENCE</scope>
    <source>
        <strain evidence="2">CBS 508.74</strain>
    </source>
</reference>
<organism evidence="2 3">
    <name type="scientific">Canariomyces notabilis</name>
    <dbReference type="NCBI Taxonomy" id="2074819"/>
    <lineage>
        <taxon>Eukaryota</taxon>
        <taxon>Fungi</taxon>
        <taxon>Dikarya</taxon>
        <taxon>Ascomycota</taxon>
        <taxon>Pezizomycotina</taxon>
        <taxon>Sordariomycetes</taxon>
        <taxon>Sordariomycetidae</taxon>
        <taxon>Sordariales</taxon>
        <taxon>Chaetomiaceae</taxon>
        <taxon>Canariomyces</taxon>
    </lineage>
</organism>
<sequence length="528" mass="60800">MEDIKREYEGEPSRLTQIHESKPPKRPEKIGIDSASRTMSEDPPKKSYSQAISTNNANNELRATSEAPGSPTTNRPEKPDKARAAENQTLWRQMEDLQKQLRDARSRAEGTERELLKQLREANNRADQAERAAEGLIRQLKARPSEMPASSDDSPESIKNLMAENKDLKAELDDARSHIFSLQPYRKDLTPEEVGQEFDDLVNNVTDWVTKLIEPILDDDDKIDEALAVAKKKAHEAMSLKHKLHSDADLAFGCMFPDTDIDILITIVMRFLQDRIFQKVLFETIPHAVEVLSYIESSMQTNVEPKRDLFALRTWRAETMNALICSPDYQRQKGIRIKELTVEAAAPFRIFKKDKEMSKLYYSCQEAIIKPAVALHEKLLTSTHHFYLDLNPYVVWNARQELEMSPDFFDNLSNLKCENILHNRKSFNVSKLDPVPTREQLRRELLNVVAVVPALYMRQIGKGDVIREPTVVRMQQVLVAWGPQEKRERFLAKGGRTMLYRLCYPPRERQERAQEGSVWSHLKGIPWA</sequence>
<accession>A0AAN6TB47</accession>